<dbReference type="AlphaFoldDB" id="A0A1G7LYY1"/>
<dbReference type="EMBL" id="FNBD01000024">
    <property type="protein sequence ID" value="SDF54768.1"/>
    <property type="molecule type" value="Genomic_DNA"/>
</dbReference>
<gene>
    <name evidence="2" type="ORF">SAMN04487992_12411</name>
</gene>
<reference evidence="3" key="1">
    <citation type="submission" date="2016-10" db="EMBL/GenBank/DDBJ databases">
        <authorList>
            <person name="Varghese N."/>
            <person name="Submissions S."/>
        </authorList>
    </citation>
    <scope>NUCLEOTIDE SEQUENCE [LARGE SCALE GENOMIC DNA]</scope>
    <source>
        <strain evidence="3">DSM 24729</strain>
    </source>
</reference>
<sequence length="172" mass="20077">MPQKEKPKKLYYVIIAISIVVLLYGQFKDDIHFQGSSEIGTEITVSEFNQLKKQKDSDGKRYSIIGHASISNSDITRVIGRPLKIIFKDADNNYIERFELYLGEGKNEFYLPNKFTPEDLVLFDNEGNKHAYNENVRLSFTFKRIKNAIPERDEETGEYVWSYNQIRIDPVK</sequence>
<keyword evidence="1" id="KW-0472">Membrane</keyword>
<evidence type="ECO:0000313" key="3">
    <source>
        <dbReference type="Proteomes" id="UP000182114"/>
    </source>
</evidence>
<organism evidence="2 3">
    <name type="scientific">Cellulophaga baltica</name>
    <dbReference type="NCBI Taxonomy" id="76594"/>
    <lineage>
        <taxon>Bacteria</taxon>
        <taxon>Pseudomonadati</taxon>
        <taxon>Bacteroidota</taxon>
        <taxon>Flavobacteriia</taxon>
        <taxon>Flavobacteriales</taxon>
        <taxon>Flavobacteriaceae</taxon>
        <taxon>Cellulophaga</taxon>
    </lineage>
</organism>
<protein>
    <submittedName>
        <fullName evidence="2">Uncharacterized protein</fullName>
    </submittedName>
</protein>
<name>A0A1G7LYY1_9FLAO</name>
<accession>A0A1G7LYY1</accession>
<keyword evidence="1" id="KW-0812">Transmembrane</keyword>
<keyword evidence="1" id="KW-1133">Transmembrane helix</keyword>
<evidence type="ECO:0000313" key="2">
    <source>
        <dbReference type="EMBL" id="SDF54768.1"/>
    </source>
</evidence>
<evidence type="ECO:0000256" key="1">
    <source>
        <dbReference type="SAM" id="Phobius"/>
    </source>
</evidence>
<feature type="transmembrane region" description="Helical" evidence="1">
    <location>
        <begin position="10"/>
        <end position="27"/>
    </location>
</feature>
<keyword evidence="3" id="KW-1185">Reference proteome</keyword>
<dbReference type="Proteomes" id="UP000182114">
    <property type="component" value="Unassembled WGS sequence"/>
</dbReference>
<dbReference type="RefSeq" id="WP_139150302.1">
    <property type="nucleotide sequence ID" value="NZ_FNBD01000024.1"/>
</dbReference>
<proteinExistence type="predicted"/>